<sequence length="328" mass="37271">MGRPEDAHLDLHVAVNFTERAKLPRDPRIDEQLEVVHKILDDYKARYANDPDGELRDRMAQYDGFGFTVYERALLFEAGIRPWYGAAKIAMKRVNDVRRDIKVSKTRDHYEMEQCHRCWKSKSEATTLLVCSACKTVLYCSKECQKAAWPAHKEHCKRDAAANETMRSVTVSVNPTTNVSLPDQPTNYFDLLIALRAWTTKHRPLLAEQLISALDLRGDSTNRARRTMVVYVEWRPGNVPTARRFRMISAAAVDMMEVEGQRPGLIETQARMDAEHRQQGGFGVAMMNILCLTAFPSVINAAPVYLAKGVNLLPRNEEWYSSLASKLG</sequence>
<keyword evidence="1" id="KW-0479">Metal-binding</keyword>
<dbReference type="STRING" id="1314781.A0A166A6S4"/>
<evidence type="ECO:0000259" key="5">
    <source>
        <dbReference type="PROSITE" id="PS50865"/>
    </source>
</evidence>
<dbReference type="InParanoid" id="A0A166A6S4"/>
<dbReference type="Proteomes" id="UP000077266">
    <property type="component" value="Unassembled WGS sequence"/>
</dbReference>
<dbReference type="GO" id="GO:0008270">
    <property type="term" value="F:zinc ion binding"/>
    <property type="evidence" value="ECO:0007669"/>
    <property type="project" value="UniProtKB-KW"/>
</dbReference>
<evidence type="ECO:0000256" key="3">
    <source>
        <dbReference type="ARBA" id="ARBA00022833"/>
    </source>
</evidence>
<dbReference type="PROSITE" id="PS01360">
    <property type="entry name" value="ZF_MYND_1"/>
    <property type="match status" value="1"/>
</dbReference>
<dbReference type="PROSITE" id="PS50865">
    <property type="entry name" value="ZF_MYND_2"/>
    <property type="match status" value="1"/>
</dbReference>
<dbReference type="SUPFAM" id="SSF144232">
    <property type="entry name" value="HIT/MYND zinc finger-like"/>
    <property type="match status" value="1"/>
</dbReference>
<dbReference type="AlphaFoldDB" id="A0A166A6S4"/>
<feature type="domain" description="MYND-type" evidence="5">
    <location>
        <begin position="115"/>
        <end position="156"/>
    </location>
</feature>
<dbReference type="OrthoDB" id="341421at2759"/>
<evidence type="ECO:0000256" key="1">
    <source>
        <dbReference type="ARBA" id="ARBA00022723"/>
    </source>
</evidence>
<keyword evidence="2 4" id="KW-0863">Zinc-finger</keyword>
<dbReference type="Gene3D" id="6.10.140.2220">
    <property type="match status" value="1"/>
</dbReference>
<dbReference type="EMBL" id="KV426084">
    <property type="protein sequence ID" value="KZV89009.1"/>
    <property type="molecule type" value="Genomic_DNA"/>
</dbReference>
<organism evidence="6 7">
    <name type="scientific">Exidia glandulosa HHB12029</name>
    <dbReference type="NCBI Taxonomy" id="1314781"/>
    <lineage>
        <taxon>Eukaryota</taxon>
        <taxon>Fungi</taxon>
        <taxon>Dikarya</taxon>
        <taxon>Basidiomycota</taxon>
        <taxon>Agaricomycotina</taxon>
        <taxon>Agaricomycetes</taxon>
        <taxon>Auriculariales</taxon>
        <taxon>Exidiaceae</taxon>
        <taxon>Exidia</taxon>
    </lineage>
</organism>
<dbReference type="Pfam" id="PF01753">
    <property type="entry name" value="zf-MYND"/>
    <property type="match status" value="1"/>
</dbReference>
<name>A0A166A6S4_EXIGL</name>
<keyword evidence="7" id="KW-1185">Reference proteome</keyword>
<gene>
    <name evidence="6" type="ORF">EXIGLDRAFT_161075</name>
</gene>
<reference evidence="6 7" key="1">
    <citation type="journal article" date="2016" name="Mol. Biol. Evol.">
        <title>Comparative Genomics of Early-Diverging Mushroom-Forming Fungi Provides Insights into the Origins of Lignocellulose Decay Capabilities.</title>
        <authorList>
            <person name="Nagy L.G."/>
            <person name="Riley R."/>
            <person name="Tritt A."/>
            <person name="Adam C."/>
            <person name="Daum C."/>
            <person name="Floudas D."/>
            <person name="Sun H."/>
            <person name="Yadav J.S."/>
            <person name="Pangilinan J."/>
            <person name="Larsson K.H."/>
            <person name="Matsuura K."/>
            <person name="Barry K."/>
            <person name="Labutti K."/>
            <person name="Kuo R."/>
            <person name="Ohm R.A."/>
            <person name="Bhattacharya S.S."/>
            <person name="Shirouzu T."/>
            <person name="Yoshinaga Y."/>
            <person name="Martin F.M."/>
            <person name="Grigoriev I.V."/>
            <person name="Hibbett D.S."/>
        </authorList>
    </citation>
    <scope>NUCLEOTIDE SEQUENCE [LARGE SCALE GENOMIC DNA]</scope>
    <source>
        <strain evidence="6 7">HHB12029</strain>
    </source>
</reference>
<proteinExistence type="predicted"/>
<protein>
    <recommendedName>
        <fullName evidence="5">MYND-type domain-containing protein</fullName>
    </recommendedName>
</protein>
<keyword evidence="3" id="KW-0862">Zinc</keyword>
<evidence type="ECO:0000313" key="7">
    <source>
        <dbReference type="Proteomes" id="UP000077266"/>
    </source>
</evidence>
<evidence type="ECO:0000256" key="4">
    <source>
        <dbReference type="PROSITE-ProRule" id="PRU00134"/>
    </source>
</evidence>
<accession>A0A166A6S4</accession>
<evidence type="ECO:0000256" key="2">
    <source>
        <dbReference type="ARBA" id="ARBA00022771"/>
    </source>
</evidence>
<dbReference type="InterPro" id="IPR002893">
    <property type="entry name" value="Znf_MYND"/>
</dbReference>
<evidence type="ECO:0000313" key="6">
    <source>
        <dbReference type="EMBL" id="KZV89009.1"/>
    </source>
</evidence>